<dbReference type="Proteomes" id="UP000484255">
    <property type="component" value="Unassembled WGS sequence"/>
</dbReference>
<keyword evidence="2" id="KW-0456">Lyase</keyword>
<dbReference type="EMBL" id="JAAGOH010000024">
    <property type="protein sequence ID" value="NDY92928.1"/>
    <property type="molecule type" value="Genomic_DNA"/>
</dbReference>
<dbReference type="Pfam" id="PF00596">
    <property type="entry name" value="Aldolase_II"/>
    <property type="match status" value="1"/>
</dbReference>
<dbReference type="InterPro" id="IPR001303">
    <property type="entry name" value="Aldolase_II/adducin_N"/>
</dbReference>
<sequence length="237" mass="25108">MDAAELAARQALIAHARRLGPSGLSAGTSGNLSLRWTRAGTPGLLITPSGVDYAALQPEHLAFMRLEDGRWGGPLKPSSEWRFHLDILRARPEVQAIVHAHPTHATALAVQRRPLPAFHYMVAQAGGRDIRCADYATYGTAELSANALAALQDRHACLLANHGLIATGARLEAAFHLALEVEALARQYLLALATGTPVILPDDEMDRILVAFRHYGANAQNADASGNGQGAPAAAAP</sequence>
<reference evidence="4 5" key="1">
    <citation type="submission" date="2020-02" db="EMBL/GenBank/DDBJ databases">
        <title>Ideonella bacterium strain TBM-1.</title>
        <authorList>
            <person name="Chen W.-M."/>
        </authorList>
    </citation>
    <scope>NUCLEOTIDE SEQUENCE [LARGE SCALE GENOMIC DNA]</scope>
    <source>
        <strain evidence="4 5">TBM-1</strain>
    </source>
</reference>
<name>A0A7C9PIW4_9BURK</name>
<evidence type="ECO:0000259" key="3">
    <source>
        <dbReference type="SMART" id="SM01007"/>
    </source>
</evidence>
<evidence type="ECO:0000313" key="5">
    <source>
        <dbReference type="Proteomes" id="UP000484255"/>
    </source>
</evidence>
<dbReference type="InterPro" id="IPR036409">
    <property type="entry name" value="Aldolase_II/adducin_N_sf"/>
</dbReference>
<evidence type="ECO:0000256" key="2">
    <source>
        <dbReference type="ARBA" id="ARBA00023239"/>
    </source>
</evidence>
<protein>
    <submittedName>
        <fullName evidence="4">Class II aldolase</fullName>
    </submittedName>
</protein>
<dbReference type="SMART" id="SM01007">
    <property type="entry name" value="Aldolase_II"/>
    <property type="match status" value="1"/>
</dbReference>
<dbReference type="AlphaFoldDB" id="A0A7C9PIW4"/>
<dbReference type="GO" id="GO:0046872">
    <property type="term" value="F:metal ion binding"/>
    <property type="evidence" value="ECO:0007669"/>
    <property type="project" value="UniProtKB-KW"/>
</dbReference>
<dbReference type="GO" id="GO:0005829">
    <property type="term" value="C:cytosol"/>
    <property type="evidence" value="ECO:0007669"/>
    <property type="project" value="TreeGrafter"/>
</dbReference>
<accession>A0A7C9PIW4</accession>
<evidence type="ECO:0000313" key="4">
    <source>
        <dbReference type="EMBL" id="NDY92928.1"/>
    </source>
</evidence>
<dbReference type="PANTHER" id="PTHR22789:SF0">
    <property type="entry name" value="3-OXO-TETRONATE 4-PHOSPHATE DECARBOXYLASE-RELATED"/>
    <property type="match status" value="1"/>
</dbReference>
<comment type="caution">
    <text evidence="4">The sequence shown here is derived from an EMBL/GenBank/DDBJ whole genome shotgun (WGS) entry which is preliminary data.</text>
</comment>
<evidence type="ECO:0000256" key="1">
    <source>
        <dbReference type="ARBA" id="ARBA00022723"/>
    </source>
</evidence>
<dbReference type="GO" id="GO:0016832">
    <property type="term" value="F:aldehyde-lyase activity"/>
    <property type="evidence" value="ECO:0007669"/>
    <property type="project" value="TreeGrafter"/>
</dbReference>
<dbReference type="PANTHER" id="PTHR22789">
    <property type="entry name" value="FUCULOSE PHOSPHATE ALDOLASE"/>
    <property type="match status" value="1"/>
</dbReference>
<dbReference type="Gene3D" id="3.40.225.10">
    <property type="entry name" value="Class II aldolase/adducin N-terminal domain"/>
    <property type="match status" value="1"/>
</dbReference>
<dbReference type="SUPFAM" id="SSF53639">
    <property type="entry name" value="AraD/HMP-PK domain-like"/>
    <property type="match status" value="1"/>
</dbReference>
<organism evidence="4 5">
    <name type="scientific">Ideonella livida</name>
    <dbReference type="NCBI Taxonomy" id="2707176"/>
    <lineage>
        <taxon>Bacteria</taxon>
        <taxon>Pseudomonadati</taxon>
        <taxon>Pseudomonadota</taxon>
        <taxon>Betaproteobacteria</taxon>
        <taxon>Burkholderiales</taxon>
        <taxon>Sphaerotilaceae</taxon>
        <taxon>Ideonella</taxon>
    </lineage>
</organism>
<dbReference type="GO" id="GO:0019323">
    <property type="term" value="P:pentose catabolic process"/>
    <property type="evidence" value="ECO:0007669"/>
    <property type="project" value="TreeGrafter"/>
</dbReference>
<keyword evidence="1" id="KW-0479">Metal-binding</keyword>
<feature type="domain" description="Class II aldolase/adducin N-terminal" evidence="3">
    <location>
        <begin position="10"/>
        <end position="189"/>
    </location>
</feature>
<proteinExistence type="predicted"/>
<keyword evidence="5" id="KW-1185">Reference proteome</keyword>
<gene>
    <name evidence="4" type="ORF">G3A44_17175</name>
</gene>
<dbReference type="InterPro" id="IPR050197">
    <property type="entry name" value="Aldolase_class_II_sugar_metab"/>
</dbReference>